<proteinExistence type="predicted"/>
<accession>A0A8X6I3F5</accession>
<sequence>MTDPGIQFKDFSVENLGSSMSIDGLLIGYGMQPQMLAMNNQREKYVIIRAPYFGDEENSKTILPIVAPMSPSLGNSRIHLTCHVKESRASCVTFGRNKIALGGTFDFNNRKKRLPPSLLMGDE</sequence>
<dbReference type="EMBL" id="BMAW01087309">
    <property type="protein sequence ID" value="GFS28958.1"/>
    <property type="molecule type" value="Genomic_DNA"/>
</dbReference>
<keyword evidence="2" id="KW-1185">Reference proteome</keyword>
<evidence type="ECO:0000313" key="2">
    <source>
        <dbReference type="Proteomes" id="UP000887013"/>
    </source>
</evidence>
<comment type="caution">
    <text evidence="1">The sequence shown here is derived from an EMBL/GenBank/DDBJ whole genome shotgun (WGS) entry which is preliminary data.</text>
</comment>
<organism evidence="1 2">
    <name type="scientific">Nephila pilipes</name>
    <name type="common">Giant wood spider</name>
    <name type="synonym">Nephila maculata</name>
    <dbReference type="NCBI Taxonomy" id="299642"/>
    <lineage>
        <taxon>Eukaryota</taxon>
        <taxon>Metazoa</taxon>
        <taxon>Ecdysozoa</taxon>
        <taxon>Arthropoda</taxon>
        <taxon>Chelicerata</taxon>
        <taxon>Arachnida</taxon>
        <taxon>Araneae</taxon>
        <taxon>Araneomorphae</taxon>
        <taxon>Entelegynae</taxon>
        <taxon>Araneoidea</taxon>
        <taxon>Nephilidae</taxon>
        <taxon>Nephila</taxon>
    </lineage>
</organism>
<name>A0A8X6I3F5_NEPPI</name>
<gene>
    <name evidence="1" type="ORF">NPIL_551271</name>
</gene>
<protein>
    <submittedName>
        <fullName evidence="1">Uncharacterized protein</fullName>
    </submittedName>
</protein>
<reference evidence="1" key="1">
    <citation type="submission" date="2020-08" db="EMBL/GenBank/DDBJ databases">
        <title>Multicomponent nature underlies the extraordinary mechanical properties of spider dragline silk.</title>
        <authorList>
            <person name="Kono N."/>
            <person name="Nakamura H."/>
            <person name="Mori M."/>
            <person name="Yoshida Y."/>
            <person name="Ohtoshi R."/>
            <person name="Malay A.D."/>
            <person name="Moran D.A.P."/>
            <person name="Tomita M."/>
            <person name="Numata K."/>
            <person name="Arakawa K."/>
        </authorList>
    </citation>
    <scope>NUCLEOTIDE SEQUENCE</scope>
</reference>
<dbReference type="Proteomes" id="UP000887013">
    <property type="component" value="Unassembled WGS sequence"/>
</dbReference>
<dbReference type="AlphaFoldDB" id="A0A8X6I3F5"/>
<evidence type="ECO:0000313" key="1">
    <source>
        <dbReference type="EMBL" id="GFS28958.1"/>
    </source>
</evidence>